<proteinExistence type="predicted"/>
<dbReference type="PROSITE" id="PS50943">
    <property type="entry name" value="HTH_CROC1"/>
    <property type="match status" value="1"/>
</dbReference>
<accession>A0A2S9X6F7</accession>
<name>A0A2S9X6F7_9NEIS</name>
<evidence type="ECO:0000313" key="3">
    <source>
        <dbReference type="Proteomes" id="UP000239469"/>
    </source>
</evidence>
<evidence type="ECO:0000259" key="1">
    <source>
        <dbReference type="PROSITE" id="PS50943"/>
    </source>
</evidence>
<dbReference type="SUPFAM" id="SSF47413">
    <property type="entry name" value="lambda repressor-like DNA-binding domains"/>
    <property type="match status" value="1"/>
</dbReference>
<gene>
    <name evidence="2" type="ORF">BUE93_07740</name>
</gene>
<evidence type="ECO:0000313" key="2">
    <source>
        <dbReference type="EMBL" id="PRP71267.1"/>
    </source>
</evidence>
<dbReference type="EMBL" id="MTBD01000016">
    <property type="protein sequence ID" value="PRP71267.1"/>
    <property type="molecule type" value="Genomic_DNA"/>
</dbReference>
<dbReference type="InterPro" id="IPR001387">
    <property type="entry name" value="Cro/C1-type_HTH"/>
</dbReference>
<dbReference type="InterPro" id="IPR010982">
    <property type="entry name" value="Lambda_DNA-bd_dom_sf"/>
</dbReference>
<protein>
    <recommendedName>
        <fullName evidence="1">HTH cro/C1-type domain-containing protein</fullName>
    </recommendedName>
</protein>
<dbReference type="AlphaFoldDB" id="A0A2S9X6F7"/>
<reference evidence="2 3" key="1">
    <citation type="submission" date="2017-01" db="EMBL/GenBank/DDBJ databases">
        <title>New insights into the genetic diversity of Chromobacterium isolated from tropical freshwater lake.</title>
        <authorList>
            <person name="Santos A.B."/>
            <person name="Nascimento A.M."/>
            <person name="Da Silva P.C."/>
        </authorList>
    </citation>
    <scope>NUCLEOTIDE SEQUENCE [LARGE SCALE GENOMIC DNA]</scope>
    <source>
        <strain evidence="2 3">56AF</strain>
    </source>
</reference>
<dbReference type="Proteomes" id="UP000239469">
    <property type="component" value="Unassembled WGS sequence"/>
</dbReference>
<organism evidence="2 3">
    <name type="scientific">Chromobacterium amazonense</name>
    <dbReference type="NCBI Taxonomy" id="1382803"/>
    <lineage>
        <taxon>Bacteria</taxon>
        <taxon>Pseudomonadati</taxon>
        <taxon>Pseudomonadota</taxon>
        <taxon>Betaproteobacteria</taxon>
        <taxon>Neisseriales</taxon>
        <taxon>Chromobacteriaceae</taxon>
        <taxon>Chromobacterium</taxon>
    </lineage>
</organism>
<comment type="caution">
    <text evidence="2">The sequence shown here is derived from an EMBL/GenBank/DDBJ whole genome shotgun (WGS) entry which is preliminary data.</text>
</comment>
<dbReference type="CDD" id="cd00093">
    <property type="entry name" value="HTH_XRE"/>
    <property type="match status" value="1"/>
</dbReference>
<dbReference type="Gene3D" id="1.10.260.40">
    <property type="entry name" value="lambda repressor-like DNA-binding domains"/>
    <property type="match status" value="1"/>
</dbReference>
<feature type="domain" description="HTH cro/C1-type" evidence="1">
    <location>
        <begin position="17"/>
        <end position="35"/>
    </location>
</feature>
<dbReference type="GO" id="GO:0003677">
    <property type="term" value="F:DNA binding"/>
    <property type="evidence" value="ECO:0007669"/>
    <property type="project" value="InterPro"/>
</dbReference>
<dbReference type="OrthoDB" id="8565732at2"/>
<sequence length="72" mass="8189">MDEFIVTGGHLPTVEEIKAARAEAGLTQQQAAELIYASYETWKTWEAARESKRASQMPAMAWELFLNKRFIA</sequence>